<dbReference type="Proteomes" id="UP001597532">
    <property type="component" value="Unassembled WGS sequence"/>
</dbReference>
<feature type="transmembrane region" description="Helical" evidence="1">
    <location>
        <begin position="21"/>
        <end position="38"/>
    </location>
</feature>
<keyword evidence="3" id="KW-1185">Reference proteome</keyword>
<evidence type="ECO:0000313" key="3">
    <source>
        <dbReference type="Proteomes" id="UP001597532"/>
    </source>
</evidence>
<dbReference type="Pfam" id="PF22765">
    <property type="entry name" value="DUF7010"/>
    <property type="match status" value="1"/>
</dbReference>
<dbReference type="InterPro" id="IPR053824">
    <property type="entry name" value="DUF7010"/>
</dbReference>
<feature type="transmembrane region" description="Helical" evidence="1">
    <location>
        <begin position="153"/>
        <end position="172"/>
    </location>
</feature>
<dbReference type="RefSeq" id="WP_251805520.1">
    <property type="nucleotide sequence ID" value="NZ_CP166679.1"/>
</dbReference>
<name>A0ABW5VH34_9FLAO</name>
<keyword evidence="1" id="KW-0472">Membrane</keyword>
<keyword evidence="1" id="KW-1133">Transmembrane helix</keyword>
<evidence type="ECO:0000313" key="2">
    <source>
        <dbReference type="EMBL" id="MFD2790474.1"/>
    </source>
</evidence>
<protein>
    <submittedName>
        <fullName evidence="2">DUF7010 family protein</fullName>
    </submittedName>
</protein>
<feature type="transmembrane region" description="Helical" evidence="1">
    <location>
        <begin position="77"/>
        <end position="99"/>
    </location>
</feature>
<feature type="transmembrane region" description="Helical" evidence="1">
    <location>
        <begin position="129"/>
        <end position="147"/>
    </location>
</feature>
<dbReference type="EMBL" id="JBHUOK010000030">
    <property type="protein sequence ID" value="MFD2790474.1"/>
    <property type="molecule type" value="Genomic_DNA"/>
</dbReference>
<evidence type="ECO:0000256" key="1">
    <source>
        <dbReference type="SAM" id="Phobius"/>
    </source>
</evidence>
<sequence length="182" mass="20411">MKFIQAQEDMRKSYFGGGPGALASGLVWLTAGITALVSTQQISVLLFFFGGMLIHPMGIMLSKLLKRSGKHIKGNPLSYLALESTFLLFIGLFIAYLVLQIRPNYFFSIMILIIGARYLVFSTIYGMRIYWVFGATLIISGFIGILFNTPFHLIALIGGIIEILFSFIILYLEKRNLKIPNE</sequence>
<feature type="transmembrane region" description="Helical" evidence="1">
    <location>
        <begin position="105"/>
        <end position="122"/>
    </location>
</feature>
<gene>
    <name evidence="2" type="ORF">ACFS1K_11940</name>
</gene>
<reference evidence="3" key="1">
    <citation type="journal article" date="2019" name="Int. J. Syst. Evol. Microbiol.">
        <title>The Global Catalogue of Microorganisms (GCM) 10K type strain sequencing project: providing services to taxonomists for standard genome sequencing and annotation.</title>
        <authorList>
            <consortium name="The Broad Institute Genomics Platform"/>
            <consortium name="The Broad Institute Genome Sequencing Center for Infectious Disease"/>
            <person name="Wu L."/>
            <person name="Ma J."/>
        </authorList>
    </citation>
    <scope>NUCLEOTIDE SEQUENCE [LARGE SCALE GENOMIC DNA]</scope>
    <source>
        <strain evidence="3">KCTC 52924</strain>
    </source>
</reference>
<comment type="caution">
    <text evidence="2">The sequence shown here is derived from an EMBL/GenBank/DDBJ whole genome shotgun (WGS) entry which is preliminary data.</text>
</comment>
<accession>A0ABW5VH34</accession>
<keyword evidence="1" id="KW-0812">Transmembrane</keyword>
<proteinExistence type="predicted"/>
<feature type="transmembrane region" description="Helical" evidence="1">
    <location>
        <begin position="44"/>
        <end position="65"/>
    </location>
</feature>
<organism evidence="2 3">
    <name type="scientific">Arenibacter antarcticus</name>
    <dbReference type="NCBI Taxonomy" id="2040469"/>
    <lineage>
        <taxon>Bacteria</taxon>
        <taxon>Pseudomonadati</taxon>
        <taxon>Bacteroidota</taxon>
        <taxon>Flavobacteriia</taxon>
        <taxon>Flavobacteriales</taxon>
        <taxon>Flavobacteriaceae</taxon>
        <taxon>Arenibacter</taxon>
    </lineage>
</organism>